<gene>
    <name evidence="1" type="ORF">L6452_22392</name>
</gene>
<dbReference type="EMBL" id="CM042053">
    <property type="protein sequence ID" value="KAI3715410.1"/>
    <property type="molecule type" value="Genomic_DNA"/>
</dbReference>
<organism evidence="1 2">
    <name type="scientific">Arctium lappa</name>
    <name type="common">Greater burdock</name>
    <name type="synonym">Lappa major</name>
    <dbReference type="NCBI Taxonomy" id="4217"/>
    <lineage>
        <taxon>Eukaryota</taxon>
        <taxon>Viridiplantae</taxon>
        <taxon>Streptophyta</taxon>
        <taxon>Embryophyta</taxon>
        <taxon>Tracheophyta</taxon>
        <taxon>Spermatophyta</taxon>
        <taxon>Magnoliopsida</taxon>
        <taxon>eudicotyledons</taxon>
        <taxon>Gunneridae</taxon>
        <taxon>Pentapetalae</taxon>
        <taxon>asterids</taxon>
        <taxon>campanulids</taxon>
        <taxon>Asterales</taxon>
        <taxon>Asteraceae</taxon>
        <taxon>Carduoideae</taxon>
        <taxon>Cardueae</taxon>
        <taxon>Arctiinae</taxon>
        <taxon>Arctium</taxon>
    </lineage>
</organism>
<proteinExistence type="predicted"/>
<sequence length="108" mass="12217">MPIYKLKKELVQAVHDNQVLVVIGETGSGKTTQVTQYLAEAGYTTRGKIGCTQPRRVAAMSVAKRVVEEFRCRLGEEVVYRQQEAIRIEAITMRRLHRYNGAKSESGY</sequence>
<comment type="caution">
    <text evidence="1">The sequence shown here is derived from an EMBL/GenBank/DDBJ whole genome shotgun (WGS) entry which is preliminary data.</text>
</comment>
<keyword evidence="2" id="KW-1185">Reference proteome</keyword>
<evidence type="ECO:0000313" key="1">
    <source>
        <dbReference type="EMBL" id="KAI3715410.1"/>
    </source>
</evidence>
<reference evidence="2" key="1">
    <citation type="journal article" date="2022" name="Mol. Ecol. Resour.">
        <title>The genomes of chicory, endive, great burdock and yacon provide insights into Asteraceae palaeo-polyploidization history and plant inulin production.</title>
        <authorList>
            <person name="Fan W."/>
            <person name="Wang S."/>
            <person name="Wang H."/>
            <person name="Wang A."/>
            <person name="Jiang F."/>
            <person name="Liu H."/>
            <person name="Zhao H."/>
            <person name="Xu D."/>
            <person name="Zhang Y."/>
        </authorList>
    </citation>
    <scope>NUCLEOTIDE SEQUENCE [LARGE SCALE GENOMIC DNA]</scope>
    <source>
        <strain evidence="2">cv. Niubang</strain>
    </source>
</reference>
<name>A0ACB9B0I1_ARCLA</name>
<reference evidence="1 2" key="2">
    <citation type="journal article" date="2022" name="Mol. Ecol. Resour.">
        <title>The genomes of chicory, endive, great burdock and yacon provide insights into Asteraceae paleo-polyploidization history and plant inulin production.</title>
        <authorList>
            <person name="Fan W."/>
            <person name="Wang S."/>
            <person name="Wang H."/>
            <person name="Wang A."/>
            <person name="Jiang F."/>
            <person name="Liu H."/>
            <person name="Zhao H."/>
            <person name="Xu D."/>
            <person name="Zhang Y."/>
        </authorList>
    </citation>
    <scope>NUCLEOTIDE SEQUENCE [LARGE SCALE GENOMIC DNA]</scope>
    <source>
        <strain evidence="2">cv. Niubang</strain>
    </source>
</reference>
<evidence type="ECO:0000313" key="2">
    <source>
        <dbReference type="Proteomes" id="UP001055879"/>
    </source>
</evidence>
<dbReference type="Proteomes" id="UP001055879">
    <property type="component" value="Linkage Group LG07"/>
</dbReference>
<accession>A0ACB9B0I1</accession>
<protein>
    <submittedName>
        <fullName evidence="1">Uncharacterized protein</fullName>
    </submittedName>
</protein>